<keyword evidence="9" id="KW-1185">Reference proteome</keyword>
<protein>
    <recommendedName>
        <fullName evidence="10">Na(+)/H(+) antiporter subunit E</fullName>
    </recommendedName>
</protein>
<dbReference type="GO" id="GO:0005886">
    <property type="term" value="C:plasma membrane"/>
    <property type="evidence" value="ECO:0007669"/>
    <property type="project" value="UniProtKB-SubCell"/>
</dbReference>
<sequence length="105" mass="11839">MIKKSLYFCKYIVLLIKEVIIANIAVAKIVLSPKLEISPEIVEFESSLRSEFLRVVLANSITLTPGTITIDMKGGLYTVHCLKKEFARDLIDSKLEKILLEIEGE</sequence>
<evidence type="ECO:0000256" key="7">
    <source>
        <dbReference type="ARBA" id="ARBA00023136"/>
    </source>
</evidence>
<evidence type="ECO:0008006" key="10">
    <source>
        <dbReference type="Google" id="ProtNLM"/>
    </source>
</evidence>
<keyword evidence="7" id="KW-0472">Membrane</keyword>
<evidence type="ECO:0000256" key="6">
    <source>
        <dbReference type="ARBA" id="ARBA00022989"/>
    </source>
</evidence>
<comment type="subcellular location">
    <subcellularLocation>
        <location evidence="1">Cell membrane</location>
        <topology evidence="1">Multi-pass membrane protein</topology>
    </subcellularLocation>
</comment>
<dbReference type="RefSeq" id="WP_052636276.1">
    <property type="nucleotide sequence ID" value="NZ_FSRH01000012.1"/>
</dbReference>
<dbReference type="InterPro" id="IPR002758">
    <property type="entry name" value="Cation_antiport_E"/>
</dbReference>
<dbReference type="eggNOG" id="COG1863">
    <property type="taxonomic scope" value="Bacteria"/>
</dbReference>
<evidence type="ECO:0000256" key="2">
    <source>
        <dbReference type="ARBA" id="ARBA00006228"/>
    </source>
</evidence>
<dbReference type="PANTHER" id="PTHR34584:SF1">
    <property type="entry name" value="NA(+)_H(+) ANTIPORTER SUBUNIT E1"/>
    <property type="match status" value="1"/>
</dbReference>
<dbReference type="AlphaFoldDB" id="A0A069RE04"/>
<name>A0A069RE04_PEPLI</name>
<reference evidence="8 9" key="1">
    <citation type="submission" date="2014-03" db="EMBL/GenBank/DDBJ databases">
        <title>Genome sequence of Clostridium litorale W6, DSM 5388.</title>
        <authorList>
            <person name="Poehlein A."/>
            <person name="Jagirdar A."/>
            <person name="Khonsari B."/>
            <person name="Chibani C.M."/>
            <person name="Gutierrez Gutierrez D.A."/>
            <person name="Davydova E."/>
            <person name="Alghaithi H.S."/>
            <person name="Nair K.P."/>
            <person name="Dhamotharan K."/>
            <person name="Chandran L."/>
            <person name="G W."/>
            <person name="Daniel R."/>
        </authorList>
    </citation>
    <scope>NUCLEOTIDE SEQUENCE [LARGE SCALE GENOMIC DNA]</scope>
    <source>
        <strain evidence="8 9">W6</strain>
    </source>
</reference>
<dbReference type="Proteomes" id="UP000027946">
    <property type="component" value="Unassembled WGS sequence"/>
</dbReference>
<dbReference type="STRING" id="1121324.CLIT_20c00750"/>
<evidence type="ECO:0000313" key="9">
    <source>
        <dbReference type="Proteomes" id="UP000027946"/>
    </source>
</evidence>
<evidence type="ECO:0000256" key="4">
    <source>
        <dbReference type="ARBA" id="ARBA00022475"/>
    </source>
</evidence>
<comment type="similarity">
    <text evidence="2">Belongs to the CPA3 antiporters (TC 2.A.63) subunit E family.</text>
</comment>
<evidence type="ECO:0000313" key="8">
    <source>
        <dbReference type="EMBL" id="KDR94430.1"/>
    </source>
</evidence>
<keyword evidence="5" id="KW-0812">Transmembrane</keyword>
<comment type="caution">
    <text evidence="8">The sequence shown here is derived from an EMBL/GenBank/DDBJ whole genome shotgun (WGS) entry which is preliminary data.</text>
</comment>
<evidence type="ECO:0000256" key="5">
    <source>
        <dbReference type="ARBA" id="ARBA00022692"/>
    </source>
</evidence>
<gene>
    <name evidence="8" type="ORF">CLIT_20c00750</name>
</gene>
<dbReference type="GO" id="GO:0015297">
    <property type="term" value="F:antiporter activity"/>
    <property type="evidence" value="ECO:0007669"/>
    <property type="project" value="UniProtKB-KW"/>
</dbReference>
<keyword evidence="3" id="KW-0050">Antiport</keyword>
<organism evidence="8 9">
    <name type="scientific">Peptoclostridium litorale DSM 5388</name>
    <dbReference type="NCBI Taxonomy" id="1121324"/>
    <lineage>
        <taxon>Bacteria</taxon>
        <taxon>Bacillati</taxon>
        <taxon>Bacillota</taxon>
        <taxon>Clostridia</taxon>
        <taxon>Peptostreptococcales</taxon>
        <taxon>Peptoclostridiaceae</taxon>
        <taxon>Peptoclostridium</taxon>
    </lineage>
</organism>
<evidence type="ECO:0000256" key="3">
    <source>
        <dbReference type="ARBA" id="ARBA00022449"/>
    </source>
</evidence>
<keyword evidence="6" id="KW-1133">Transmembrane helix</keyword>
<dbReference type="EMBL" id="JJMM01000020">
    <property type="protein sequence ID" value="KDR94430.1"/>
    <property type="molecule type" value="Genomic_DNA"/>
</dbReference>
<dbReference type="OrthoDB" id="9800498at2"/>
<keyword evidence="4" id="KW-1003">Cell membrane</keyword>
<dbReference type="PANTHER" id="PTHR34584">
    <property type="entry name" value="NA(+)/H(+) ANTIPORTER SUBUNIT E1"/>
    <property type="match status" value="1"/>
</dbReference>
<keyword evidence="3" id="KW-0813">Transport</keyword>
<accession>A0A069RE04</accession>
<proteinExistence type="inferred from homology"/>
<dbReference type="GO" id="GO:0008324">
    <property type="term" value="F:monoatomic cation transmembrane transporter activity"/>
    <property type="evidence" value="ECO:0007669"/>
    <property type="project" value="InterPro"/>
</dbReference>
<dbReference type="Pfam" id="PF01899">
    <property type="entry name" value="MNHE"/>
    <property type="match status" value="1"/>
</dbReference>
<evidence type="ECO:0000256" key="1">
    <source>
        <dbReference type="ARBA" id="ARBA00004651"/>
    </source>
</evidence>